<name>A0A947GJL0_9CYAN</name>
<comment type="caution">
    <text evidence="3">The sequence shown here is derived from an EMBL/GenBank/DDBJ whole genome shotgun (WGS) entry which is preliminary data.</text>
</comment>
<reference evidence="3" key="2">
    <citation type="journal article" date="2021" name="Mar. Drugs">
        <title>Genome Reduction and Secondary Metabolism of the Marine Sponge-Associated Cyanobacterium Leptothoe.</title>
        <authorList>
            <person name="Konstantinou D."/>
            <person name="Popin R.V."/>
            <person name="Fewer D.P."/>
            <person name="Sivonen K."/>
            <person name="Gkelis S."/>
        </authorList>
    </citation>
    <scope>NUCLEOTIDE SEQUENCE</scope>
    <source>
        <strain evidence="3">TAU-MAC 1115</strain>
    </source>
</reference>
<dbReference type="RefSeq" id="WP_215608824.1">
    <property type="nucleotide sequence ID" value="NZ_JADOES010000015.1"/>
</dbReference>
<proteinExistence type="predicted"/>
<evidence type="ECO:0000313" key="4">
    <source>
        <dbReference type="Proteomes" id="UP000717364"/>
    </source>
</evidence>
<evidence type="ECO:0000256" key="1">
    <source>
        <dbReference type="SAM" id="MobiDB-lite"/>
    </source>
</evidence>
<organism evidence="3 4">
    <name type="scientific">Leptothoe spongobia TAU-MAC 1115</name>
    <dbReference type="NCBI Taxonomy" id="1967444"/>
    <lineage>
        <taxon>Bacteria</taxon>
        <taxon>Bacillati</taxon>
        <taxon>Cyanobacteriota</taxon>
        <taxon>Cyanophyceae</taxon>
        <taxon>Nodosilineales</taxon>
        <taxon>Cymatolegaceae</taxon>
        <taxon>Leptothoe</taxon>
        <taxon>Leptothoe spongobia</taxon>
    </lineage>
</organism>
<evidence type="ECO:0000313" key="3">
    <source>
        <dbReference type="EMBL" id="MBT9315762.1"/>
    </source>
</evidence>
<protein>
    <submittedName>
        <fullName evidence="3">Uncharacterized protein</fullName>
    </submittedName>
</protein>
<feature type="chain" id="PRO_5037475006" evidence="2">
    <location>
        <begin position="28"/>
        <end position="224"/>
    </location>
</feature>
<dbReference type="Proteomes" id="UP000717364">
    <property type="component" value="Unassembled WGS sequence"/>
</dbReference>
<keyword evidence="2" id="KW-0732">Signal</keyword>
<feature type="compositionally biased region" description="Acidic residues" evidence="1">
    <location>
        <begin position="53"/>
        <end position="63"/>
    </location>
</feature>
<dbReference type="PROSITE" id="PS51257">
    <property type="entry name" value="PROKAR_LIPOPROTEIN"/>
    <property type="match status" value="1"/>
</dbReference>
<dbReference type="EMBL" id="JADOES010000015">
    <property type="protein sequence ID" value="MBT9315762.1"/>
    <property type="molecule type" value="Genomic_DNA"/>
</dbReference>
<reference evidence="3" key="1">
    <citation type="submission" date="2020-11" db="EMBL/GenBank/DDBJ databases">
        <authorList>
            <person name="Konstantinou D."/>
            <person name="Gkelis S."/>
            <person name="Popin R."/>
            <person name="Fewer D."/>
            <person name="Sivonen K."/>
        </authorList>
    </citation>
    <scope>NUCLEOTIDE SEQUENCE</scope>
    <source>
        <strain evidence="3">TAU-MAC 1115</strain>
    </source>
</reference>
<gene>
    <name evidence="3" type="ORF">IXB50_10025</name>
</gene>
<feature type="signal peptide" evidence="2">
    <location>
        <begin position="1"/>
        <end position="27"/>
    </location>
</feature>
<evidence type="ECO:0000256" key="2">
    <source>
        <dbReference type="SAM" id="SignalP"/>
    </source>
</evidence>
<sequence length="224" mass="23402">MSIHSIRSQAFLPLSLLLLLAVSACDATSSDPGGSGADTAQPPIDSNPVEEPLSNDEPIDDPDAVPTEELTGVALALSGEGVLVVDQQSGKTQTIPFETDLETAQTAISASLGEPTETAENDECGAGPMSFITWSNGFTINAMEDQFVGWTVRPETESANLTTVDGVGLGSMLTELEENYDVGVIESSLGTEFNASNSLFGLLDANEPDGIVTNLWSGVACNFR</sequence>
<dbReference type="AlphaFoldDB" id="A0A947GJL0"/>
<feature type="region of interest" description="Disordered" evidence="1">
    <location>
        <begin position="28"/>
        <end position="65"/>
    </location>
</feature>
<keyword evidence="4" id="KW-1185">Reference proteome</keyword>
<accession>A0A947GJL0</accession>